<keyword evidence="7 9" id="KW-0067">ATP-binding</keyword>
<dbReference type="InterPro" id="IPR014721">
    <property type="entry name" value="Ribsml_uS5_D2-typ_fold_subgr"/>
</dbReference>
<evidence type="ECO:0000256" key="3">
    <source>
        <dbReference type="ARBA" id="ARBA00017473"/>
    </source>
</evidence>
<keyword evidence="6 9" id="KW-0418">Kinase</keyword>
<dbReference type="GO" id="GO:0019288">
    <property type="term" value="P:isopentenyl diphosphate biosynthetic process, methylerythritol 4-phosphate pathway"/>
    <property type="evidence" value="ECO:0007669"/>
    <property type="project" value="UniProtKB-UniRule"/>
</dbReference>
<dbReference type="STRING" id="866771.HMPREF9296_2088"/>
<feature type="active site" evidence="9">
    <location>
        <position position="153"/>
    </location>
</feature>
<evidence type="ECO:0000313" key="13">
    <source>
        <dbReference type="Proteomes" id="UP000003610"/>
    </source>
</evidence>
<dbReference type="NCBIfam" id="TIGR00154">
    <property type="entry name" value="ispE"/>
    <property type="match status" value="1"/>
</dbReference>
<dbReference type="Gene3D" id="3.30.70.890">
    <property type="entry name" value="GHMP kinase, C-terminal domain"/>
    <property type="match status" value="1"/>
</dbReference>
<keyword evidence="5 9" id="KW-0547">Nucleotide-binding</keyword>
<dbReference type="SUPFAM" id="SSF54211">
    <property type="entry name" value="Ribosomal protein S5 domain 2-like"/>
    <property type="match status" value="1"/>
</dbReference>
<dbReference type="Pfam" id="PF08544">
    <property type="entry name" value="GHMP_kinases_C"/>
    <property type="match status" value="1"/>
</dbReference>
<feature type="binding site" evidence="9">
    <location>
        <begin position="111"/>
        <end position="121"/>
    </location>
    <ligand>
        <name>ATP</name>
        <dbReference type="ChEBI" id="CHEBI:30616"/>
    </ligand>
</feature>
<dbReference type="InterPro" id="IPR004424">
    <property type="entry name" value="IspE"/>
</dbReference>
<evidence type="ECO:0000256" key="8">
    <source>
        <dbReference type="ARBA" id="ARBA00032554"/>
    </source>
</evidence>
<dbReference type="PANTHER" id="PTHR43527:SF2">
    <property type="entry name" value="4-DIPHOSPHOCYTIDYL-2-C-METHYL-D-ERYTHRITOL KINASE, CHLOROPLASTIC"/>
    <property type="match status" value="1"/>
</dbReference>
<feature type="domain" description="GHMP kinase C-terminal" evidence="11">
    <location>
        <begin position="227"/>
        <end position="283"/>
    </location>
</feature>
<comment type="catalytic activity">
    <reaction evidence="9">
        <text>4-CDP-2-C-methyl-D-erythritol + ATP = 4-CDP-2-C-methyl-D-erythritol 2-phosphate + ADP + H(+)</text>
        <dbReference type="Rhea" id="RHEA:18437"/>
        <dbReference type="ChEBI" id="CHEBI:15378"/>
        <dbReference type="ChEBI" id="CHEBI:30616"/>
        <dbReference type="ChEBI" id="CHEBI:57823"/>
        <dbReference type="ChEBI" id="CHEBI:57919"/>
        <dbReference type="ChEBI" id="CHEBI:456216"/>
        <dbReference type="EC" id="2.7.1.148"/>
    </reaction>
</comment>
<evidence type="ECO:0000256" key="7">
    <source>
        <dbReference type="ARBA" id="ARBA00022840"/>
    </source>
</evidence>
<dbReference type="EC" id="2.7.1.148" evidence="2 9"/>
<dbReference type="SUPFAM" id="SSF55060">
    <property type="entry name" value="GHMP Kinase, C-terminal domain"/>
    <property type="match status" value="1"/>
</dbReference>
<dbReference type="Gene3D" id="3.30.230.10">
    <property type="match status" value="1"/>
</dbReference>
<evidence type="ECO:0000256" key="9">
    <source>
        <dbReference type="HAMAP-Rule" id="MF_00061"/>
    </source>
</evidence>
<accession>E1KMY9</accession>
<evidence type="ECO:0000256" key="4">
    <source>
        <dbReference type="ARBA" id="ARBA00022679"/>
    </source>
</evidence>
<evidence type="ECO:0000256" key="5">
    <source>
        <dbReference type="ARBA" id="ARBA00022741"/>
    </source>
</evidence>
<dbReference type="AlphaFoldDB" id="E1KMY9"/>
<dbReference type="PIRSF" id="PIRSF010376">
    <property type="entry name" value="IspE"/>
    <property type="match status" value="1"/>
</dbReference>
<dbReference type="InterPro" id="IPR006204">
    <property type="entry name" value="GHMP_kinase_N_dom"/>
</dbReference>
<dbReference type="GO" id="GO:0016114">
    <property type="term" value="P:terpenoid biosynthetic process"/>
    <property type="evidence" value="ECO:0007669"/>
    <property type="project" value="UniProtKB-UniRule"/>
</dbReference>
<organism evidence="12 13">
    <name type="scientific">Prevotella disiens FB035-09AN</name>
    <dbReference type="NCBI Taxonomy" id="866771"/>
    <lineage>
        <taxon>Bacteria</taxon>
        <taxon>Pseudomonadati</taxon>
        <taxon>Bacteroidota</taxon>
        <taxon>Bacteroidia</taxon>
        <taxon>Bacteroidales</taxon>
        <taxon>Prevotellaceae</taxon>
        <taxon>Prevotella</taxon>
    </lineage>
</organism>
<evidence type="ECO:0000313" key="12">
    <source>
        <dbReference type="EMBL" id="EFL47167.1"/>
    </source>
</evidence>
<reference evidence="12 13" key="1">
    <citation type="submission" date="2010-08" db="EMBL/GenBank/DDBJ databases">
        <authorList>
            <person name="Durkin A.S."/>
            <person name="Madupu R."/>
            <person name="Torralba M."/>
            <person name="Gillis M."/>
            <person name="Methe B."/>
            <person name="Sutton G."/>
            <person name="Nelson K.E."/>
        </authorList>
    </citation>
    <scope>NUCLEOTIDE SEQUENCE [LARGE SCALE GENOMIC DNA]</scope>
    <source>
        <strain evidence="12 13">FB035-09AN</strain>
    </source>
</reference>
<comment type="similarity">
    <text evidence="1 9">Belongs to the GHMP kinase family. IspE subfamily.</text>
</comment>
<feature type="domain" description="GHMP kinase N-terminal" evidence="10">
    <location>
        <begin position="84"/>
        <end position="158"/>
    </location>
</feature>
<keyword evidence="9" id="KW-0414">Isoprene biosynthesis</keyword>
<comment type="function">
    <text evidence="9">Catalyzes the phosphorylation of the position 2 hydroxy group of 4-diphosphocytidyl-2C-methyl-D-erythritol.</text>
</comment>
<evidence type="ECO:0000256" key="1">
    <source>
        <dbReference type="ARBA" id="ARBA00009684"/>
    </source>
</evidence>
<sequence>MYALARRRGSQKLKIESMITYPCCKINLGLNVVAKRKDGYHDLETVFYPIELTDRLEANITDGTPNACSLSMSGNKIEGNAADNLIVKAYKLLANDFDLPHVSFDLEKNIPSQAGLGGGSADATYALRMVNQLCNLSLTTENLQHYAAKLGADCAFFATSEPAYATGIGEILQPITNDLAHLKGLYLFIVKPPVAISTAQAFSFITPKAPAENCLDIVKRPVTEWRNHLSNDFEHSIFSVYPEIRSVKQSLYNMGAFYAQMSGSGSAFFALLPSAPTQFPSAFKEWFTFGCTL</sequence>
<comment type="caution">
    <text evidence="12">The sequence shown here is derived from an EMBL/GenBank/DDBJ whole genome shotgun (WGS) entry which is preliminary data.</text>
</comment>
<dbReference type="InterPro" id="IPR013750">
    <property type="entry name" value="GHMP_kinase_C_dom"/>
</dbReference>
<dbReference type="PANTHER" id="PTHR43527">
    <property type="entry name" value="4-DIPHOSPHOCYTIDYL-2-C-METHYL-D-ERYTHRITOL KINASE, CHLOROPLASTIC"/>
    <property type="match status" value="1"/>
</dbReference>
<dbReference type="HAMAP" id="MF_00061">
    <property type="entry name" value="IspE"/>
    <property type="match status" value="1"/>
</dbReference>
<protein>
    <recommendedName>
        <fullName evidence="3 9">4-diphosphocytidyl-2-C-methyl-D-erythritol kinase</fullName>
        <shortName evidence="9">CMK</shortName>
        <ecNumber evidence="2 9">2.7.1.148</ecNumber>
    </recommendedName>
    <alternativeName>
        <fullName evidence="8 9">4-(cytidine-5'-diphospho)-2-C-methyl-D-erythritol kinase</fullName>
    </alternativeName>
</protein>
<evidence type="ECO:0000256" key="6">
    <source>
        <dbReference type="ARBA" id="ARBA00022777"/>
    </source>
</evidence>
<keyword evidence="4 9" id="KW-0808">Transferase</keyword>
<dbReference type="eggNOG" id="COG1947">
    <property type="taxonomic scope" value="Bacteria"/>
</dbReference>
<dbReference type="GO" id="GO:0050515">
    <property type="term" value="F:4-(cytidine 5'-diphospho)-2-C-methyl-D-erythritol kinase activity"/>
    <property type="evidence" value="ECO:0007669"/>
    <property type="project" value="UniProtKB-UniRule"/>
</dbReference>
<comment type="pathway">
    <text evidence="9">Isoprenoid biosynthesis; isopentenyl diphosphate biosynthesis via DXP pathway; isopentenyl diphosphate from 1-deoxy-D-xylulose 5-phosphate: step 3/6.</text>
</comment>
<dbReference type="UniPathway" id="UPA00056">
    <property type="reaction ID" value="UER00094"/>
</dbReference>
<dbReference type="InterPro" id="IPR020568">
    <property type="entry name" value="Ribosomal_Su5_D2-typ_SF"/>
</dbReference>
<dbReference type="GO" id="GO:0005524">
    <property type="term" value="F:ATP binding"/>
    <property type="evidence" value="ECO:0007669"/>
    <property type="project" value="UniProtKB-UniRule"/>
</dbReference>
<dbReference type="EMBL" id="AEDO01000009">
    <property type="protein sequence ID" value="EFL47167.1"/>
    <property type="molecule type" value="Genomic_DNA"/>
</dbReference>
<dbReference type="Proteomes" id="UP000003610">
    <property type="component" value="Unassembled WGS sequence"/>
</dbReference>
<evidence type="ECO:0000256" key="2">
    <source>
        <dbReference type="ARBA" id="ARBA00012052"/>
    </source>
</evidence>
<proteinExistence type="inferred from homology"/>
<evidence type="ECO:0000259" key="11">
    <source>
        <dbReference type="Pfam" id="PF08544"/>
    </source>
</evidence>
<evidence type="ECO:0000259" key="10">
    <source>
        <dbReference type="Pfam" id="PF00288"/>
    </source>
</evidence>
<feature type="active site" evidence="9">
    <location>
        <position position="25"/>
    </location>
</feature>
<dbReference type="Pfam" id="PF00288">
    <property type="entry name" value="GHMP_kinases_N"/>
    <property type="match status" value="1"/>
</dbReference>
<dbReference type="InterPro" id="IPR036554">
    <property type="entry name" value="GHMP_kinase_C_sf"/>
</dbReference>
<name>E1KMY9_9BACT</name>
<gene>
    <name evidence="9 12" type="primary">ispE</name>
    <name evidence="12" type="ORF">HMPREF9296_2088</name>
</gene>